<evidence type="ECO:0000256" key="1">
    <source>
        <dbReference type="ARBA" id="ARBA00004613"/>
    </source>
</evidence>
<dbReference type="AlphaFoldDB" id="H8H2M7"/>
<evidence type="ECO:0000256" key="6">
    <source>
        <dbReference type="ARBA" id="ARBA00022825"/>
    </source>
</evidence>
<dbReference type="GO" id="GO:0006508">
    <property type="term" value="P:proteolysis"/>
    <property type="evidence" value="ECO:0007669"/>
    <property type="project" value="UniProtKB-KW"/>
</dbReference>
<sequence length="346" mass="38443">MKKSSSIYTSDDRIADTLLEYFRIENSIVDPSKVSERDQSRIKRLDVEGQRKSLIFKNVLDFIRDKAVSPIADTLKYEYFCKKLVSEGLLVQMGQSNLNLFSVGEYLTESYEESIAEYGGYTLLINGFKSVRDYCIRSVTPIETYTELEDNGEHKGIGTAFYIGDNMFVTAKHVLKDTQKFRLLLDGEMLNVTNITFSDDLKLDIALISVESPKVLSLPAIRLGTGMVLDDIIAMGFPKITSGISEVVVTTSGEIVAEDYIYSAGRRMHIINAKVKGGNSGGPILNSLGQAVGIVTNDELDEYNQGNVFGLAVPSEEITKILNSTDKIVKPVRSHNGWSSFRKDNI</sequence>
<keyword evidence="5 8" id="KW-0378">Hydrolase</keyword>
<dbReference type="GO" id="GO:0008236">
    <property type="term" value="F:serine-type peptidase activity"/>
    <property type="evidence" value="ECO:0007669"/>
    <property type="project" value="UniProtKB-KW"/>
</dbReference>
<protein>
    <recommendedName>
        <fullName evidence="8">Serine protease</fullName>
        <ecNumber evidence="8">3.4.21.-</ecNumber>
    </recommendedName>
</protein>
<evidence type="ECO:0000256" key="7">
    <source>
        <dbReference type="PIRSR" id="PIRSR608256-1"/>
    </source>
</evidence>
<name>H8H2M7_DEIGI</name>
<keyword evidence="9" id="KW-0614">Plasmid</keyword>
<comment type="subcellular location">
    <subcellularLocation>
        <location evidence="1">Secreted</location>
    </subcellularLocation>
</comment>
<evidence type="ECO:0000256" key="2">
    <source>
        <dbReference type="ARBA" id="ARBA00008764"/>
    </source>
</evidence>
<dbReference type="InterPro" id="IPR008256">
    <property type="entry name" value="Peptidase_S1B"/>
</dbReference>
<dbReference type="Pfam" id="PF13365">
    <property type="entry name" value="Trypsin_2"/>
    <property type="match status" value="1"/>
</dbReference>
<keyword evidence="3 8" id="KW-0645">Protease</keyword>
<proteinExistence type="inferred from homology"/>
<evidence type="ECO:0000256" key="5">
    <source>
        <dbReference type="ARBA" id="ARBA00022801"/>
    </source>
</evidence>
<dbReference type="RefSeq" id="WP_014686866.1">
    <property type="nucleotide sequence ID" value="NC_017791.1"/>
</dbReference>
<dbReference type="InterPro" id="IPR043504">
    <property type="entry name" value="Peptidase_S1_PA_chymotrypsin"/>
</dbReference>
<geneLocation type="plasmid" evidence="9 10">
    <name>P2</name>
</geneLocation>
<dbReference type="SUPFAM" id="SSF50494">
    <property type="entry name" value="Trypsin-like serine proteases"/>
    <property type="match status" value="1"/>
</dbReference>
<dbReference type="Proteomes" id="UP000007575">
    <property type="component" value="Plasmid P2"/>
</dbReference>
<dbReference type="Gene3D" id="2.40.10.10">
    <property type="entry name" value="Trypsin-like serine proteases"/>
    <property type="match status" value="2"/>
</dbReference>
<dbReference type="EMBL" id="CP002193">
    <property type="protein sequence ID" value="AFD27774.1"/>
    <property type="molecule type" value="Genomic_DNA"/>
</dbReference>
<dbReference type="KEGG" id="dgo:DGo_PB0505"/>
<dbReference type="EC" id="3.4.21.-" evidence="8"/>
<reference evidence="9 10" key="1">
    <citation type="journal article" date="2012" name="PLoS ONE">
        <title>Genome sequence and transcriptome analysis of the radioresistant bacterium Deinococcus gobiensis: insights into the extreme environmental adaptations.</title>
        <authorList>
            <person name="Yuan M."/>
            <person name="Chen M."/>
            <person name="Zhang W."/>
            <person name="Lu W."/>
            <person name="Wang J."/>
            <person name="Yang M."/>
            <person name="Zhao P."/>
            <person name="Tang R."/>
            <person name="Li X."/>
            <person name="Hao Y."/>
            <person name="Zhou Z."/>
            <person name="Zhan Y."/>
            <person name="Yu H."/>
            <person name="Teng C."/>
            <person name="Yan Y."/>
            <person name="Ping S."/>
            <person name="Wang Y."/>
            <person name="Lin M."/>
        </authorList>
    </citation>
    <scope>NUCLEOTIDE SEQUENCE [LARGE SCALE GENOMIC DNA]</scope>
    <source>
        <strain evidence="10">DSM 21396 / JCM 16679 / CGMCC 1.7299 / I-0</strain>
        <plasmid evidence="9">P2</plasmid>
    </source>
</reference>
<comment type="similarity">
    <text evidence="2 8">Belongs to the peptidase S1B family.</text>
</comment>
<keyword evidence="4" id="KW-0732">Signal</keyword>
<dbReference type="HOGENOM" id="CLU_801057_0_0_0"/>
<evidence type="ECO:0000256" key="8">
    <source>
        <dbReference type="RuleBase" id="RU004296"/>
    </source>
</evidence>
<keyword evidence="6 8" id="KW-0720">Serine protease</keyword>
<keyword evidence="10" id="KW-1185">Reference proteome</keyword>
<dbReference type="PRINTS" id="PR00839">
    <property type="entry name" value="V8PROTEASE"/>
</dbReference>
<feature type="active site" description="Charge relay system" evidence="7">
    <location>
        <position position="173"/>
    </location>
</feature>
<evidence type="ECO:0000256" key="4">
    <source>
        <dbReference type="ARBA" id="ARBA00022729"/>
    </source>
</evidence>
<accession>H8H2M7</accession>
<evidence type="ECO:0000313" key="10">
    <source>
        <dbReference type="Proteomes" id="UP000007575"/>
    </source>
</evidence>
<dbReference type="PANTHER" id="PTHR43019:SF23">
    <property type="entry name" value="PROTEASE DO-LIKE 5, CHLOROPLASTIC"/>
    <property type="match status" value="1"/>
</dbReference>
<dbReference type="OrthoDB" id="9766361at2"/>
<dbReference type="InterPro" id="IPR009003">
    <property type="entry name" value="Peptidase_S1_PA"/>
</dbReference>
<evidence type="ECO:0000256" key="3">
    <source>
        <dbReference type="ARBA" id="ARBA00022670"/>
    </source>
</evidence>
<organism evidence="9 10">
    <name type="scientific">Deinococcus gobiensis (strain DSM 21396 / JCM 16679 / CGMCC 1.7299 / I-0)</name>
    <dbReference type="NCBI Taxonomy" id="745776"/>
    <lineage>
        <taxon>Bacteria</taxon>
        <taxon>Thermotogati</taxon>
        <taxon>Deinococcota</taxon>
        <taxon>Deinococci</taxon>
        <taxon>Deinococcales</taxon>
        <taxon>Deinococcaceae</taxon>
        <taxon>Deinococcus</taxon>
    </lineage>
</organism>
<feature type="active site" description="Charge relay system" evidence="7">
    <location>
        <position position="204"/>
    </location>
</feature>
<gene>
    <name evidence="9" type="ordered locus">DGo_PB0505</name>
</gene>
<evidence type="ECO:0000313" key="9">
    <source>
        <dbReference type="EMBL" id="AFD27774.1"/>
    </source>
</evidence>
<feature type="active site" description="Charge relay system" evidence="7">
    <location>
        <position position="280"/>
    </location>
</feature>
<dbReference type="PATRIC" id="fig|745776.4.peg.3788"/>
<dbReference type="GO" id="GO:0005576">
    <property type="term" value="C:extracellular region"/>
    <property type="evidence" value="ECO:0007669"/>
    <property type="project" value="UniProtKB-SubCell"/>
</dbReference>
<dbReference type="PANTHER" id="PTHR43019">
    <property type="entry name" value="SERINE ENDOPROTEASE DEGS"/>
    <property type="match status" value="1"/>
</dbReference>